<gene>
    <name evidence="1" type="ORF">sS8_0322</name>
</gene>
<dbReference type="RefSeq" id="WP_119628112.1">
    <property type="nucleotide sequence ID" value="NZ_AP017928.1"/>
</dbReference>
<dbReference type="KEGG" id="mmai:sS8_0322"/>
<protein>
    <submittedName>
        <fullName evidence="1">Uncharacterized protein</fullName>
    </submittedName>
</protein>
<keyword evidence="2" id="KW-1185">Reference proteome</keyword>
<proteinExistence type="predicted"/>
<organism evidence="1 2">
    <name type="scientific">Methylocaldum marinum</name>
    <dbReference type="NCBI Taxonomy" id="1432792"/>
    <lineage>
        <taxon>Bacteria</taxon>
        <taxon>Pseudomonadati</taxon>
        <taxon>Pseudomonadota</taxon>
        <taxon>Gammaproteobacteria</taxon>
        <taxon>Methylococcales</taxon>
        <taxon>Methylococcaceae</taxon>
        <taxon>Methylocaldum</taxon>
    </lineage>
</organism>
<evidence type="ECO:0000313" key="2">
    <source>
        <dbReference type="Proteomes" id="UP000266313"/>
    </source>
</evidence>
<accession>A0A286P3R8</accession>
<dbReference type="AlphaFoldDB" id="A0A286P3R8"/>
<dbReference type="EMBL" id="AP017928">
    <property type="protein sequence ID" value="BBA32290.1"/>
    <property type="molecule type" value="Genomic_DNA"/>
</dbReference>
<sequence length="86" mass="10185">MADENSNLIDLQALRAKRLDEQRKQRAHLQVSLGKEFLLDLFWYEHEREPSSAAELKQFQEQKGLPDVSDSALFRGWLMRRLREEA</sequence>
<reference evidence="1 2" key="1">
    <citation type="submission" date="2016-12" db="EMBL/GenBank/DDBJ databases">
        <title>Genome sequencing of Methylocaldum marinum.</title>
        <authorList>
            <person name="Takeuchi M."/>
            <person name="Kamagata Y."/>
            <person name="Hiraoka S."/>
            <person name="Oshima K."/>
            <person name="Hattori M."/>
            <person name="Iwasaki W."/>
        </authorList>
    </citation>
    <scope>NUCLEOTIDE SEQUENCE [LARGE SCALE GENOMIC DNA]</scope>
    <source>
        <strain evidence="1 2">S8</strain>
    </source>
</reference>
<name>A0A286P3R8_9GAMM</name>
<dbReference type="Proteomes" id="UP000266313">
    <property type="component" value="Chromosome"/>
</dbReference>
<evidence type="ECO:0000313" key="1">
    <source>
        <dbReference type="EMBL" id="BBA32290.1"/>
    </source>
</evidence>
<dbReference type="OrthoDB" id="5570231at2"/>